<feature type="compositionally biased region" description="Basic residues" evidence="1">
    <location>
        <begin position="233"/>
        <end position="242"/>
    </location>
</feature>
<organism evidence="2 3">
    <name type="scientific">Microscilla marina ATCC 23134</name>
    <dbReference type="NCBI Taxonomy" id="313606"/>
    <lineage>
        <taxon>Bacteria</taxon>
        <taxon>Pseudomonadati</taxon>
        <taxon>Bacteroidota</taxon>
        <taxon>Cytophagia</taxon>
        <taxon>Cytophagales</taxon>
        <taxon>Microscillaceae</taxon>
        <taxon>Microscilla</taxon>
    </lineage>
</organism>
<accession>A1ZZ31</accession>
<feature type="compositionally biased region" description="Basic and acidic residues" evidence="1">
    <location>
        <begin position="219"/>
        <end position="232"/>
    </location>
</feature>
<keyword evidence="3" id="KW-1185">Reference proteome</keyword>
<protein>
    <recommendedName>
        <fullName evidence="4">DUF4290 domain-containing protein</fullName>
    </recommendedName>
</protein>
<name>A1ZZ31_MICM2</name>
<dbReference type="InterPro" id="IPR025632">
    <property type="entry name" value="DUF4290"/>
</dbReference>
<feature type="region of interest" description="Disordered" evidence="1">
    <location>
        <begin position="26"/>
        <end position="49"/>
    </location>
</feature>
<sequence>MFAHLKSNSIHKILFNIQKIEKMNEENQESANQPLKESNSASFNYNTQRPKLTMKEYGRNIQKIADYIANLEDREQRTQYAYTLIDLMRQINPNMRDSQDTQNKLWDDLYIMSGFEIDIESPFPMPAKDKLGKRPKMLAYNSNRLHYKHYGRNIELLVEKALEEEDLESQLVAVVYVARLMKGFYISWNKDNIDDETVLGHIEKISGKPLPPDLVERIKQDRLLDNQKDKGKSGGHRSKSGRKSSDGRKRRN</sequence>
<evidence type="ECO:0000256" key="1">
    <source>
        <dbReference type="SAM" id="MobiDB-lite"/>
    </source>
</evidence>
<comment type="caution">
    <text evidence="2">The sequence shown here is derived from an EMBL/GenBank/DDBJ whole genome shotgun (WGS) entry which is preliminary data.</text>
</comment>
<dbReference type="AlphaFoldDB" id="A1ZZ31"/>
<evidence type="ECO:0000313" key="3">
    <source>
        <dbReference type="Proteomes" id="UP000004095"/>
    </source>
</evidence>
<dbReference type="Pfam" id="PF14123">
    <property type="entry name" value="DUF4290"/>
    <property type="match status" value="1"/>
</dbReference>
<dbReference type="eggNOG" id="ENOG502Z7I5">
    <property type="taxonomic scope" value="Bacteria"/>
</dbReference>
<dbReference type="EMBL" id="AAWS01000072">
    <property type="protein sequence ID" value="EAY24353.1"/>
    <property type="molecule type" value="Genomic_DNA"/>
</dbReference>
<feature type="compositionally biased region" description="Polar residues" evidence="1">
    <location>
        <begin position="29"/>
        <end position="49"/>
    </location>
</feature>
<gene>
    <name evidence="2" type="ORF">M23134_02719</name>
</gene>
<feature type="compositionally biased region" description="Basic and acidic residues" evidence="1">
    <location>
        <begin position="243"/>
        <end position="252"/>
    </location>
</feature>
<dbReference type="Proteomes" id="UP000004095">
    <property type="component" value="Unassembled WGS sequence"/>
</dbReference>
<proteinExistence type="predicted"/>
<feature type="region of interest" description="Disordered" evidence="1">
    <location>
        <begin position="219"/>
        <end position="252"/>
    </location>
</feature>
<reference evidence="2 3" key="1">
    <citation type="submission" date="2007-01" db="EMBL/GenBank/DDBJ databases">
        <authorList>
            <person name="Haygood M."/>
            <person name="Podell S."/>
            <person name="Anderson C."/>
            <person name="Hopkinson B."/>
            <person name="Roe K."/>
            <person name="Barbeau K."/>
            <person name="Gaasterland T."/>
            <person name="Ferriera S."/>
            <person name="Johnson J."/>
            <person name="Kravitz S."/>
            <person name="Beeson K."/>
            <person name="Sutton G."/>
            <person name="Rogers Y.-H."/>
            <person name="Friedman R."/>
            <person name="Frazier M."/>
            <person name="Venter J.C."/>
        </authorList>
    </citation>
    <scope>NUCLEOTIDE SEQUENCE [LARGE SCALE GENOMIC DNA]</scope>
    <source>
        <strain evidence="2 3">ATCC 23134</strain>
    </source>
</reference>
<evidence type="ECO:0008006" key="4">
    <source>
        <dbReference type="Google" id="ProtNLM"/>
    </source>
</evidence>
<evidence type="ECO:0000313" key="2">
    <source>
        <dbReference type="EMBL" id="EAY24353.1"/>
    </source>
</evidence>